<sequence>MGSATENVATDPNNNSKFYLNDATHGRRQQLRDLTLANNNLQEWYGKIELLDRSPTPPRTNQTTASNDGNSPENLTVNSALRCQHSADAKNQLLNSQTTLTKRCRSDLTKRHFTAYVIKYATSWSPKTIGWFLSSEILAKAAKLTSASTTPTHNNRKHDVTMTADRYLPKLQKDLKPPRIPKHRLILTINLKLKSGLTPRPSLLLHYRNCKELQSHLVKKPDWATIEMKAVLQKPVVIEG</sequence>
<proteinExistence type="predicted"/>
<keyword evidence="3" id="KW-1185">Reference proteome</keyword>
<accession>A0A2Z7CK16</accession>
<evidence type="ECO:0000256" key="1">
    <source>
        <dbReference type="SAM" id="MobiDB-lite"/>
    </source>
</evidence>
<gene>
    <name evidence="2" type="ORF">F511_35968</name>
</gene>
<feature type="region of interest" description="Disordered" evidence="1">
    <location>
        <begin position="50"/>
        <end position="76"/>
    </location>
</feature>
<evidence type="ECO:0000313" key="2">
    <source>
        <dbReference type="EMBL" id="KZV47431.1"/>
    </source>
</evidence>
<reference evidence="2 3" key="1">
    <citation type="journal article" date="2015" name="Proc. Natl. Acad. Sci. U.S.A.">
        <title>The resurrection genome of Boea hygrometrica: A blueprint for survival of dehydration.</title>
        <authorList>
            <person name="Xiao L."/>
            <person name="Yang G."/>
            <person name="Zhang L."/>
            <person name="Yang X."/>
            <person name="Zhao S."/>
            <person name="Ji Z."/>
            <person name="Zhou Q."/>
            <person name="Hu M."/>
            <person name="Wang Y."/>
            <person name="Chen M."/>
            <person name="Xu Y."/>
            <person name="Jin H."/>
            <person name="Xiao X."/>
            <person name="Hu G."/>
            <person name="Bao F."/>
            <person name="Hu Y."/>
            <person name="Wan P."/>
            <person name="Li L."/>
            <person name="Deng X."/>
            <person name="Kuang T."/>
            <person name="Xiang C."/>
            <person name="Zhu J.K."/>
            <person name="Oliver M.J."/>
            <person name="He Y."/>
        </authorList>
    </citation>
    <scope>NUCLEOTIDE SEQUENCE [LARGE SCALE GENOMIC DNA]</scope>
    <source>
        <strain evidence="3">cv. XS01</strain>
    </source>
</reference>
<evidence type="ECO:0000313" key="3">
    <source>
        <dbReference type="Proteomes" id="UP000250235"/>
    </source>
</evidence>
<feature type="region of interest" description="Disordered" evidence="1">
    <location>
        <begin position="1"/>
        <end position="20"/>
    </location>
</feature>
<organism evidence="2 3">
    <name type="scientific">Dorcoceras hygrometricum</name>
    <dbReference type="NCBI Taxonomy" id="472368"/>
    <lineage>
        <taxon>Eukaryota</taxon>
        <taxon>Viridiplantae</taxon>
        <taxon>Streptophyta</taxon>
        <taxon>Embryophyta</taxon>
        <taxon>Tracheophyta</taxon>
        <taxon>Spermatophyta</taxon>
        <taxon>Magnoliopsida</taxon>
        <taxon>eudicotyledons</taxon>
        <taxon>Gunneridae</taxon>
        <taxon>Pentapetalae</taxon>
        <taxon>asterids</taxon>
        <taxon>lamiids</taxon>
        <taxon>Lamiales</taxon>
        <taxon>Gesneriaceae</taxon>
        <taxon>Didymocarpoideae</taxon>
        <taxon>Trichosporeae</taxon>
        <taxon>Loxocarpinae</taxon>
        <taxon>Dorcoceras</taxon>
    </lineage>
</organism>
<protein>
    <submittedName>
        <fullName evidence="2">Uncharacterized protein</fullName>
    </submittedName>
</protein>
<dbReference type="EMBL" id="KQ995288">
    <property type="protein sequence ID" value="KZV47431.1"/>
    <property type="molecule type" value="Genomic_DNA"/>
</dbReference>
<feature type="compositionally biased region" description="Polar residues" evidence="1">
    <location>
        <begin position="59"/>
        <end position="76"/>
    </location>
</feature>
<feature type="compositionally biased region" description="Polar residues" evidence="1">
    <location>
        <begin position="1"/>
        <end position="18"/>
    </location>
</feature>
<dbReference type="AlphaFoldDB" id="A0A2Z7CK16"/>
<name>A0A2Z7CK16_9LAMI</name>
<dbReference type="Proteomes" id="UP000250235">
    <property type="component" value="Unassembled WGS sequence"/>
</dbReference>